<dbReference type="GO" id="GO:0006886">
    <property type="term" value="P:intracellular protein transport"/>
    <property type="evidence" value="ECO:0007669"/>
    <property type="project" value="InterPro"/>
</dbReference>
<keyword evidence="20" id="KW-1185">Reference proteome</keyword>
<dbReference type="GO" id="GO:0005789">
    <property type="term" value="C:endoplasmic reticulum membrane"/>
    <property type="evidence" value="ECO:0007669"/>
    <property type="project" value="UniProtKB-SubCell"/>
</dbReference>
<dbReference type="FunFam" id="1.20.120.730:FF:000005">
    <property type="entry name" value="Protein transport protein SEC23"/>
    <property type="match status" value="1"/>
</dbReference>
<evidence type="ECO:0000256" key="13">
    <source>
        <dbReference type="ARBA" id="ARBA00025471"/>
    </source>
</evidence>
<evidence type="ECO:0000256" key="1">
    <source>
        <dbReference type="ARBA" id="ARBA00004255"/>
    </source>
</evidence>
<dbReference type="InterPro" id="IPR006896">
    <property type="entry name" value="Sec23/24_trunk_dom"/>
</dbReference>
<dbReference type="Pfam" id="PF04815">
    <property type="entry name" value="Sec23_helical"/>
    <property type="match status" value="1"/>
</dbReference>
<keyword evidence="12 14" id="KW-0968">Cytoplasmic vesicle</keyword>
<evidence type="ECO:0000259" key="18">
    <source>
        <dbReference type="Pfam" id="PF08033"/>
    </source>
</evidence>
<dbReference type="InterPro" id="IPR029006">
    <property type="entry name" value="ADF-H/Gelsolin-like_dom_sf"/>
</dbReference>
<gene>
    <name evidence="19" type="ORF">Mgra_00010144</name>
</gene>
<keyword evidence="5 14" id="KW-0479">Metal-binding</keyword>
<dbReference type="SUPFAM" id="SSF81995">
    <property type="entry name" value="beta-sandwich domain of Sec23/24"/>
    <property type="match status" value="1"/>
</dbReference>
<reference evidence="19" key="1">
    <citation type="journal article" date="2020" name="Ecol. Evol.">
        <title>Genome structure and content of the rice root-knot nematode (Meloidogyne graminicola).</title>
        <authorList>
            <person name="Phan N.T."/>
            <person name="Danchin E.G.J."/>
            <person name="Klopp C."/>
            <person name="Perfus-Barbeoch L."/>
            <person name="Kozlowski D.K."/>
            <person name="Koutsovoulos G.D."/>
            <person name="Lopez-Roques C."/>
            <person name="Bouchez O."/>
            <person name="Zahm M."/>
            <person name="Besnard G."/>
            <person name="Bellafiore S."/>
        </authorList>
    </citation>
    <scope>NUCLEOTIDE SEQUENCE</scope>
    <source>
        <strain evidence="19">VN-18</strain>
    </source>
</reference>
<evidence type="ECO:0000256" key="9">
    <source>
        <dbReference type="ARBA" id="ARBA00022927"/>
    </source>
</evidence>
<dbReference type="GO" id="GO:0046872">
    <property type="term" value="F:metal ion binding"/>
    <property type="evidence" value="ECO:0007669"/>
    <property type="project" value="UniProtKB-KW"/>
</dbReference>
<dbReference type="AlphaFoldDB" id="A0A8S9Z7K5"/>
<feature type="domain" description="Sec23/Sec24 helical" evidence="17">
    <location>
        <begin position="485"/>
        <end position="583"/>
    </location>
</feature>
<dbReference type="InterPro" id="IPR012990">
    <property type="entry name" value="Beta-sandwich_Sec23_24"/>
</dbReference>
<keyword evidence="14" id="KW-0963">Cytoplasm</keyword>
<dbReference type="GO" id="GO:0090110">
    <property type="term" value="P:COPII-coated vesicle cargo loading"/>
    <property type="evidence" value="ECO:0007669"/>
    <property type="project" value="TreeGrafter"/>
</dbReference>
<keyword evidence="7 14" id="KW-0862">Zinc</keyword>
<dbReference type="OrthoDB" id="10256289at2759"/>
<dbReference type="Gene3D" id="3.40.20.10">
    <property type="entry name" value="Severin"/>
    <property type="match status" value="1"/>
</dbReference>
<dbReference type="Gene3D" id="3.40.50.410">
    <property type="entry name" value="von Willebrand factor, type A domain"/>
    <property type="match status" value="1"/>
</dbReference>
<dbReference type="InterPro" id="IPR007123">
    <property type="entry name" value="Gelsolin-like_dom"/>
</dbReference>
<dbReference type="FunFam" id="3.40.20.10:FF:000041">
    <property type="entry name" value="Protein transport protein SEC23"/>
    <property type="match status" value="1"/>
</dbReference>
<keyword evidence="8 14" id="KW-0931">ER-Golgi transport</keyword>
<dbReference type="InterPro" id="IPR036180">
    <property type="entry name" value="Gelsolin-like_dom_sf"/>
</dbReference>
<dbReference type="InterPro" id="IPR037364">
    <property type="entry name" value="Sec23"/>
</dbReference>
<dbReference type="InterPro" id="IPR036465">
    <property type="entry name" value="vWFA_dom_sf"/>
</dbReference>
<dbReference type="SUPFAM" id="SSF53300">
    <property type="entry name" value="vWA-like"/>
    <property type="match status" value="2"/>
</dbReference>
<name>A0A8S9Z7K5_9BILA</name>
<dbReference type="Pfam" id="PF04811">
    <property type="entry name" value="Sec23_trunk"/>
    <property type="match status" value="1"/>
</dbReference>
<dbReference type="GO" id="GO:0070971">
    <property type="term" value="C:endoplasmic reticulum exit site"/>
    <property type="evidence" value="ECO:0007669"/>
    <property type="project" value="TreeGrafter"/>
</dbReference>
<dbReference type="PANTHER" id="PTHR11141">
    <property type="entry name" value="PROTEIN TRANSPORT PROTEIN SEC23"/>
    <property type="match status" value="1"/>
</dbReference>
<keyword evidence="4 14" id="KW-0813">Transport</keyword>
<sequence>ELHPFFTTVEYTLRAATLAPIFLFVVDTCLPAEELKALKEALQKAIAYLPADALIGLITFGRVVEIHELNVKGIARSYVFKGTKEANPKQIRDIIAMQIGQPSSGARISATSTPMPNQQQLVNGLHAPQAMHHNMPPPGAMPPMPGNIQPPGMQRPRIGSHPTQPPMPGQMPMTTMPQAPMAQGGVASGQNLQNKFLQPISECEVSIGELIDKIQSDRWPVSQGKRPLRSIGAALSVAITLLEVSFPNTGGRIMTFIGGPCTHGPGMVVNDELKDPIRSWHDIKEDNIPFMRKAFKFYDALAERAVKNGHAIDFFSCALDQTGLYEMKALYSQTNGIVVMADSFDSSLFNQTFQKVFEKDGNGALKMAFNATIEIKLGNGLKVEGVLGSCSSANVKNSTVSDTEVGIGGTTQWKMCSLTPRSTFGFVFEIAGQHGTAIPQGARAMFQFITHYQHADGRRRIRVTTTCRSWADMEANKQSISYSFDQEAAAVLMGRLASWRAANENDSPDALRWLDRSLIRLVQKFGDYHKDDPASLRLSDKFSLFPQFMFHLRRSQFLQVFNNSPDETVYYRHILFEENVFESTTMIQPQLFSYSFNGPPEAVLLDTSSIQPDRILLMDDFFHVLIYHGQTIAAWRKANYHNDPQYASFKQLLEAPVQDASSILQDRFPVPRYIVTEYEGSQEGGAPVFTDDVSMQVFMEHLRKLSVSTSG</sequence>
<evidence type="ECO:0000256" key="5">
    <source>
        <dbReference type="ARBA" id="ARBA00022723"/>
    </source>
</evidence>
<evidence type="ECO:0000256" key="3">
    <source>
        <dbReference type="ARBA" id="ARBA00021212"/>
    </source>
</evidence>
<feature type="domain" description="Sec23/Sec24 trunk" evidence="16">
    <location>
        <begin position="19"/>
        <end position="357"/>
    </location>
</feature>
<feature type="domain" description="Sec23/Sec24 beta-sandwich" evidence="18">
    <location>
        <begin position="368"/>
        <end position="471"/>
    </location>
</feature>
<evidence type="ECO:0000259" key="15">
    <source>
        <dbReference type="Pfam" id="PF00626"/>
    </source>
</evidence>
<comment type="caution">
    <text evidence="19">The sequence shown here is derived from an EMBL/GenBank/DDBJ whole genome shotgun (WGS) entry which is preliminary data.</text>
</comment>
<evidence type="ECO:0000256" key="10">
    <source>
        <dbReference type="ARBA" id="ARBA00023034"/>
    </source>
</evidence>
<evidence type="ECO:0000256" key="11">
    <source>
        <dbReference type="ARBA" id="ARBA00023136"/>
    </source>
</evidence>
<dbReference type="GO" id="GO:0030127">
    <property type="term" value="C:COPII vesicle coat"/>
    <property type="evidence" value="ECO:0007669"/>
    <property type="project" value="InterPro"/>
</dbReference>
<feature type="non-terminal residue" evidence="19">
    <location>
        <position position="1"/>
    </location>
</feature>
<organism evidence="19 20">
    <name type="scientific">Meloidogyne graminicola</name>
    <dbReference type="NCBI Taxonomy" id="189291"/>
    <lineage>
        <taxon>Eukaryota</taxon>
        <taxon>Metazoa</taxon>
        <taxon>Ecdysozoa</taxon>
        <taxon>Nematoda</taxon>
        <taxon>Chromadorea</taxon>
        <taxon>Rhabditida</taxon>
        <taxon>Tylenchina</taxon>
        <taxon>Tylenchomorpha</taxon>
        <taxon>Tylenchoidea</taxon>
        <taxon>Meloidogynidae</taxon>
        <taxon>Meloidogyninae</taxon>
        <taxon>Meloidogyne</taxon>
    </lineage>
</organism>
<evidence type="ECO:0000256" key="4">
    <source>
        <dbReference type="ARBA" id="ARBA00022448"/>
    </source>
</evidence>
<dbReference type="Pfam" id="PF00626">
    <property type="entry name" value="Gelsolin"/>
    <property type="match status" value="1"/>
</dbReference>
<dbReference type="SUPFAM" id="SSF81811">
    <property type="entry name" value="Helical domain of Sec23/24"/>
    <property type="match status" value="1"/>
</dbReference>
<evidence type="ECO:0000256" key="8">
    <source>
        <dbReference type="ARBA" id="ARBA00022892"/>
    </source>
</evidence>
<evidence type="ECO:0000256" key="6">
    <source>
        <dbReference type="ARBA" id="ARBA00022824"/>
    </source>
</evidence>
<evidence type="ECO:0000259" key="16">
    <source>
        <dbReference type="Pfam" id="PF04811"/>
    </source>
</evidence>
<keyword evidence="11 14" id="KW-0472">Membrane</keyword>
<evidence type="ECO:0000259" key="17">
    <source>
        <dbReference type="Pfam" id="PF04815"/>
    </source>
</evidence>
<dbReference type="GO" id="GO:0005096">
    <property type="term" value="F:GTPase activator activity"/>
    <property type="evidence" value="ECO:0007669"/>
    <property type="project" value="TreeGrafter"/>
</dbReference>
<keyword evidence="9 14" id="KW-0653">Protein transport</keyword>
<evidence type="ECO:0000256" key="12">
    <source>
        <dbReference type="ARBA" id="ARBA00023329"/>
    </source>
</evidence>
<dbReference type="GO" id="GO:0000139">
    <property type="term" value="C:Golgi membrane"/>
    <property type="evidence" value="ECO:0007669"/>
    <property type="project" value="UniProtKB-SubCell"/>
</dbReference>
<dbReference type="EMBL" id="JABEBT010000229">
    <property type="protein sequence ID" value="KAF7623552.1"/>
    <property type="molecule type" value="Genomic_DNA"/>
</dbReference>
<comment type="subcellular location">
    <subcellularLocation>
        <location evidence="14">Cytoplasmic vesicle</location>
        <location evidence="14">COPII-coated vesicle membrane</location>
        <topology evidence="14">Peripheral membrane protein</topology>
        <orientation evidence="14">Cytoplasmic side</orientation>
    </subcellularLocation>
    <subcellularLocation>
        <location evidence="14">Endoplasmic reticulum membrane</location>
        <topology evidence="14">Peripheral membrane protein</topology>
        <orientation evidence="14">Cytoplasmic side</orientation>
    </subcellularLocation>
    <subcellularLocation>
        <location evidence="1">Golgi apparatus membrane</location>
        <topology evidence="1">Peripheral membrane protein</topology>
        <orientation evidence="1">Cytoplasmic side</orientation>
    </subcellularLocation>
</comment>
<dbReference type="PANTHER" id="PTHR11141:SF0">
    <property type="entry name" value="PROTEIN TRANSPORT PROTEIN SEC23"/>
    <property type="match status" value="1"/>
</dbReference>
<evidence type="ECO:0000256" key="2">
    <source>
        <dbReference type="ARBA" id="ARBA00009210"/>
    </source>
</evidence>
<dbReference type="SUPFAM" id="SSF82754">
    <property type="entry name" value="C-terminal, gelsolin-like domain of Sec23/24"/>
    <property type="match status" value="1"/>
</dbReference>
<comment type="function">
    <text evidence="13 14">Component of the coat protein complex II (COPII) which promotes the formation of transport vesicles from the endoplasmic reticulum (ER). The coat has two main functions, the physical deformation of the endoplasmic reticulum membrane into vesicles and the selection of cargo molecules.</text>
</comment>
<keyword evidence="10" id="KW-0333">Golgi apparatus</keyword>
<dbReference type="InterPro" id="IPR006900">
    <property type="entry name" value="Sec23/24_helical_dom"/>
</dbReference>
<comment type="similarity">
    <text evidence="2 14">Belongs to the SEC23/SEC24 family. SEC23 subfamily.</text>
</comment>
<protein>
    <recommendedName>
        <fullName evidence="3 14">Protein transport protein SEC23</fullName>
    </recommendedName>
</protein>
<dbReference type="Pfam" id="PF08033">
    <property type="entry name" value="Sec23_BS"/>
    <property type="match status" value="1"/>
</dbReference>
<evidence type="ECO:0000313" key="19">
    <source>
        <dbReference type="EMBL" id="KAF7623552.1"/>
    </source>
</evidence>
<dbReference type="Gene3D" id="1.20.120.730">
    <property type="entry name" value="Sec23/Sec24 helical domain"/>
    <property type="match status" value="1"/>
</dbReference>
<evidence type="ECO:0000313" key="20">
    <source>
        <dbReference type="Proteomes" id="UP000605970"/>
    </source>
</evidence>
<dbReference type="InterPro" id="IPR036175">
    <property type="entry name" value="Sec23/24_helical_dom_sf"/>
</dbReference>
<evidence type="ECO:0000256" key="14">
    <source>
        <dbReference type="RuleBase" id="RU365030"/>
    </source>
</evidence>
<dbReference type="Proteomes" id="UP000605970">
    <property type="component" value="Unassembled WGS sequence"/>
</dbReference>
<evidence type="ECO:0000256" key="7">
    <source>
        <dbReference type="ARBA" id="ARBA00022833"/>
    </source>
</evidence>
<proteinExistence type="inferred from homology"/>
<keyword evidence="6 14" id="KW-0256">Endoplasmic reticulum</keyword>
<feature type="domain" description="Gelsolin-like" evidence="15">
    <location>
        <begin position="600"/>
        <end position="682"/>
    </location>
</feature>
<accession>A0A8S9Z7K5</accession>